<evidence type="ECO:0000256" key="1">
    <source>
        <dbReference type="SAM" id="MobiDB-lite"/>
    </source>
</evidence>
<keyword evidence="3" id="KW-1185">Reference proteome</keyword>
<evidence type="ECO:0000313" key="2">
    <source>
        <dbReference type="EMBL" id="MFH4978951.1"/>
    </source>
</evidence>
<accession>A0ABD6EGW0</accession>
<reference evidence="2 3" key="1">
    <citation type="submission" date="2024-08" db="EMBL/GenBank/DDBJ databases">
        <title>Gnathostoma spinigerum genome.</title>
        <authorList>
            <person name="Gonzalez-Bertolin B."/>
            <person name="Monzon S."/>
            <person name="Zaballos A."/>
            <person name="Jimenez P."/>
            <person name="Dekumyoy P."/>
            <person name="Varona S."/>
            <person name="Cuesta I."/>
            <person name="Sumanam S."/>
            <person name="Adisakwattana P."/>
            <person name="Gasser R.B."/>
            <person name="Hernandez-Gonzalez A."/>
            <person name="Young N.D."/>
            <person name="Perteguer M.J."/>
        </authorList>
    </citation>
    <scope>NUCLEOTIDE SEQUENCE [LARGE SCALE GENOMIC DNA]</scope>
    <source>
        <strain evidence="2">AL3</strain>
        <tissue evidence="2">Liver</tissue>
    </source>
</reference>
<organism evidence="2 3">
    <name type="scientific">Gnathostoma spinigerum</name>
    <dbReference type="NCBI Taxonomy" id="75299"/>
    <lineage>
        <taxon>Eukaryota</taxon>
        <taxon>Metazoa</taxon>
        <taxon>Ecdysozoa</taxon>
        <taxon>Nematoda</taxon>
        <taxon>Chromadorea</taxon>
        <taxon>Rhabditida</taxon>
        <taxon>Spirurina</taxon>
        <taxon>Gnathostomatomorpha</taxon>
        <taxon>Gnathostomatoidea</taxon>
        <taxon>Gnathostomatidae</taxon>
        <taxon>Gnathostoma</taxon>
    </lineage>
</organism>
<feature type="region of interest" description="Disordered" evidence="1">
    <location>
        <begin position="1"/>
        <end position="20"/>
    </location>
</feature>
<sequence length="118" mass="13360">MNLHKTAGKRKGDQCEVRRRKAQKKLSLHEQLVKHHPSATFHSHYNFANIIRSSHLRICSPTLRSPSRYAALPTSEHCSKKSPTAYATPLSDLSDIIDSVLFVLFLLDYCTSEGNILQ</sequence>
<dbReference type="Proteomes" id="UP001608902">
    <property type="component" value="Unassembled WGS sequence"/>
</dbReference>
<protein>
    <submittedName>
        <fullName evidence="2">Uncharacterized protein</fullName>
    </submittedName>
</protein>
<name>A0ABD6EGW0_9BILA</name>
<comment type="caution">
    <text evidence="2">The sequence shown here is derived from an EMBL/GenBank/DDBJ whole genome shotgun (WGS) entry which is preliminary data.</text>
</comment>
<gene>
    <name evidence="2" type="ORF">AB6A40_005660</name>
</gene>
<dbReference type="EMBL" id="JBGFUD010003693">
    <property type="protein sequence ID" value="MFH4978951.1"/>
    <property type="molecule type" value="Genomic_DNA"/>
</dbReference>
<evidence type="ECO:0000313" key="3">
    <source>
        <dbReference type="Proteomes" id="UP001608902"/>
    </source>
</evidence>
<dbReference type="AlphaFoldDB" id="A0ABD6EGW0"/>
<proteinExistence type="predicted"/>